<name>A0ABU3PTF7_9ACTN</name>
<sequence length="145" mass="15630">MSESTAGDDTLLALHLPAAPEALDTAHDAFEEAWTEHPDVADDVRLRFVMATMEILGNVVEHAYAPDVRADGRRLALDVTRTATGLVGTISDNGQPFALDLSDVAMPGVDAESGRGLALARDVLDGLDYERVEGRNVWTLRCEGR</sequence>
<dbReference type="PANTHER" id="PTHR35526:SF3">
    <property type="entry name" value="ANTI-SIGMA-F FACTOR RSBW"/>
    <property type="match status" value="1"/>
</dbReference>
<accession>A0ABU3PTF7</accession>
<evidence type="ECO:0000313" key="4">
    <source>
        <dbReference type="Proteomes" id="UP001268542"/>
    </source>
</evidence>
<dbReference type="GO" id="GO:0004673">
    <property type="term" value="F:protein histidine kinase activity"/>
    <property type="evidence" value="ECO:0007669"/>
    <property type="project" value="UniProtKB-EC"/>
</dbReference>
<dbReference type="EC" id="2.7.13.3" evidence="3"/>
<keyword evidence="1" id="KW-0418">Kinase</keyword>
<comment type="caution">
    <text evidence="3">The sequence shown here is derived from an EMBL/GenBank/DDBJ whole genome shotgun (WGS) entry which is preliminary data.</text>
</comment>
<dbReference type="GO" id="GO:0005524">
    <property type="term" value="F:ATP binding"/>
    <property type="evidence" value="ECO:0007669"/>
    <property type="project" value="UniProtKB-KW"/>
</dbReference>
<protein>
    <submittedName>
        <fullName evidence="3">ATP-binding protein</fullName>
        <ecNumber evidence="3">2.7.13.3</ecNumber>
    </submittedName>
</protein>
<reference evidence="3 4" key="1">
    <citation type="submission" date="2023-08" db="EMBL/GenBank/DDBJ databases">
        <title>Nocardioides seae sp. nov., a bacterium isolated from a soil.</title>
        <authorList>
            <person name="Wang X."/>
        </authorList>
    </citation>
    <scope>NUCLEOTIDE SEQUENCE [LARGE SCALE GENOMIC DNA]</scope>
    <source>
        <strain evidence="3 4">YZH12</strain>
    </source>
</reference>
<gene>
    <name evidence="3" type="ORF">RDV89_05285</name>
</gene>
<keyword evidence="1" id="KW-0723">Serine/threonine-protein kinase</keyword>
<feature type="domain" description="Histidine kinase/HSP90-like ATPase" evidence="2">
    <location>
        <begin position="16"/>
        <end position="140"/>
    </location>
</feature>
<evidence type="ECO:0000256" key="1">
    <source>
        <dbReference type="ARBA" id="ARBA00022527"/>
    </source>
</evidence>
<dbReference type="RefSeq" id="WP_315731897.1">
    <property type="nucleotide sequence ID" value="NZ_JAVYII010000002.1"/>
</dbReference>
<dbReference type="InterPro" id="IPR036890">
    <property type="entry name" value="HATPase_C_sf"/>
</dbReference>
<organism evidence="3 4">
    <name type="scientific">Nocardioides imazamoxiresistens</name>
    <dbReference type="NCBI Taxonomy" id="3231893"/>
    <lineage>
        <taxon>Bacteria</taxon>
        <taxon>Bacillati</taxon>
        <taxon>Actinomycetota</taxon>
        <taxon>Actinomycetes</taxon>
        <taxon>Propionibacteriales</taxon>
        <taxon>Nocardioidaceae</taxon>
        <taxon>Nocardioides</taxon>
    </lineage>
</organism>
<dbReference type="InterPro" id="IPR050267">
    <property type="entry name" value="Anti-sigma-factor_SerPK"/>
</dbReference>
<keyword evidence="3" id="KW-0067">ATP-binding</keyword>
<keyword evidence="3" id="KW-0547">Nucleotide-binding</keyword>
<dbReference type="CDD" id="cd16936">
    <property type="entry name" value="HATPase_RsbW-like"/>
    <property type="match status" value="1"/>
</dbReference>
<dbReference type="SUPFAM" id="SSF55874">
    <property type="entry name" value="ATPase domain of HSP90 chaperone/DNA topoisomerase II/histidine kinase"/>
    <property type="match status" value="1"/>
</dbReference>
<dbReference type="PANTHER" id="PTHR35526">
    <property type="entry name" value="ANTI-SIGMA-F FACTOR RSBW-RELATED"/>
    <property type="match status" value="1"/>
</dbReference>
<dbReference type="InterPro" id="IPR003594">
    <property type="entry name" value="HATPase_dom"/>
</dbReference>
<evidence type="ECO:0000259" key="2">
    <source>
        <dbReference type="Pfam" id="PF13581"/>
    </source>
</evidence>
<keyword evidence="4" id="KW-1185">Reference proteome</keyword>
<dbReference type="Pfam" id="PF13581">
    <property type="entry name" value="HATPase_c_2"/>
    <property type="match status" value="1"/>
</dbReference>
<dbReference type="Proteomes" id="UP001268542">
    <property type="component" value="Unassembled WGS sequence"/>
</dbReference>
<dbReference type="Gene3D" id="3.30.565.10">
    <property type="entry name" value="Histidine kinase-like ATPase, C-terminal domain"/>
    <property type="match status" value="1"/>
</dbReference>
<evidence type="ECO:0000313" key="3">
    <source>
        <dbReference type="EMBL" id="MDT9592469.1"/>
    </source>
</evidence>
<proteinExistence type="predicted"/>
<keyword evidence="3" id="KW-0808">Transferase</keyword>
<dbReference type="EMBL" id="JAVYII010000002">
    <property type="protein sequence ID" value="MDT9592469.1"/>
    <property type="molecule type" value="Genomic_DNA"/>
</dbReference>